<organism evidence="1 2">
    <name type="scientific">Saccharospirillum mangrovi</name>
    <dbReference type="NCBI Taxonomy" id="2161747"/>
    <lineage>
        <taxon>Bacteria</taxon>
        <taxon>Pseudomonadati</taxon>
        <taxon>Pseudomonadota</taxon>
        <taxon>Gammaproteobacteria</taxon>
        <taxon>Oceanospirillales</taxon>
        <taxon>Saccharospirillaceae</taxon>
        <taxon>Saccharospirillum</taxon>
    </lineage>
</organism>
<name>A0ABV8A0F0_9GAMM</name>
<dbReference type="InterPro" id="IPR010035">
    <property type="entry name" value="Thi_S"/>
</dbReference>
<reference evidence="2" key="1">
    <citation type="journal article" date="2019" name="Int. J. Syst. Evol. Microbiol.">
        <title>The Global Catalogue of Microorganisms (GCM) 10K type strain sequencing project: providing services to taxonomists for standard genome sequencing and annotation.</title>
        <authorList>
            <consortium name="The Broad Institute Genomics Platform"/>
            <consortium name="The Broad Institute Genome Sequencing Center for Infectious Disease"/>
            <person name="Wu L."/>
            <person name="Ma J."/>
        </authorList>
    </citation>
    <scope>NUCLEOTIDE SEQUENCE [LARGE SCALE GENOMIC DNA]</scope>
    <source>
        <strain evidence="2">IBRC 10765</strain>
    </source>
</reference>
<dbReference type="RefSeq" id="WP_380697842.1">
    <property type="nucleotide sequence ID" value="NZ_JBHRYR010000004.1"/>
</dbReference>
<dbReference type="SUPFAM" id="SSF54285">
    <property type="entry name" value="MoaD/ThiS"/>
    <property type="match status" value="1"/>
</dbReference>
<accession>A0ABV8A0F0</accession>
<dbReference type="InterPro" id="IPR016155">
    <property type="entry name" value="Mopterin_synth/thiamin_S_b"/>
</dbReference>
<gene>
    <name evidence="1" type="primary">thiS</name>
    <name evidence="1" type="ORF">ACFOOG_14245</name>
</gene>
<dbReference type="PANTHER" id="PTHR34472:SF1">
    <property type="entry name" value="SULFUR CARRIER PROTEIN THIS"/>
    <property type="match status" value="1"/>
</dbReference>
<dbReference type="EMBL" id="JBHRYR010000004">
    <property type="protein sequence ID" value="MFC3854000.1"/>
    <property type="molecule type" value="Genomic_DNA"/>
</dbReference>
<protein>
    <submittedName>
        <fullName evidence="1">Sulfur carrier protein ThiS</fullName>
    </submittedName>
</protein>
<evidence type="ECO:0000313" key="2">
    <source>
        <dbReference type="Proteomes" id="UP001595617"/>
    </source>
</evidence>
<keyword evidence="2" id="KW-1185">Reference proteome</keyword>
<dbReference type="CDD" id="cd00565">
    <property type="entry name" value="Ubl_ThiS"/>
    <property type="match status" value="1"/>
</dbReference>
<sequence>MISIQINQTPVELVAACSVEEALRTVIETQDGMALAVNGVVVPKSQWHQTLVAQGDELHLFRAVAGG</sequence>
<evidence type="ECO:0000313" key="1">
    <source>
        <dbReference type="EMBL" id="MFC3854000.1"/>
    </source>
</evidence>
<dbReference type="Proteomes" id="UP001595617">
    <property type="component" value="Unassembled WGS sequence"/>
</dbReference>
<dbReference type="Pfam" id="PF02597">
    <property type="entry name" value="ThiS"/>
    <property type="match status" value="1"/>
</dbReference>
<dbReference type="InterPro" id="IPR012675">
    <property type="entry name" value="Beta-grasp_dom_sf"/>
</dbReference>
<dbReference type="Gene3D" id="3.10.20.30">
    <property type="match status" value="1"/>
</dbReference>
<proteinExistence type="predicted"/>
<dbReference type="InterPro" id="IPR003749">
    <property type="entry name" value="ThiS/MoaD-like"/>
</dbReference>
<dbReference type="NCBIfam" id="TIGR01683">
    <property type="entry name" value="thiS"/>
    <property type="match status" value="1"/>
</dbReference>
<comment type="caution">
    <text evidence="1">The sequence shown here is derived from an EMBL/GenBank/DDBJ whole genome shotgun (WGS) entry which is preliminary data.</text>
</comment>
<dbReference type="PANTHER" id="PTHR34472">
    <property type="entry name" value="SULFUR CARRIER PROTEIN THIS"/>
    <property type="match status" value="1"/>
</dbReference>